<dbReference type="OrthoDB" id="9966492at2759"/>
<dbReference type="EMBL" id="JADDUC010000136">
    <property type="protein sequence ID" value="KAG0117545.1"/>
    <property type="molecule type" value="Genomic_DNA"/>
</dbReference>
<gene>
    <name evidence="2" type="ORF">IHE44_0008293</name>
    <name evidence="1" type="ORF">IHE44_002528</name>
</gene>
<dbReference type="AlphaFoldDB" id="A0A835NNB6"/>
<proteinExistence type="predicted"/>
<comment type="caution">
    <text evidence="1">The sequence shown here is derived from an EMBL/GenBank/DDBJ whole genome shotgun (WGS) entry which is preliminary data.</text>
</comment>
<reference evidence="1" key="1">
    <citation type="submission" date="2020-10" db="EMBL/GenBank/DDBJ databases">
        <title>Feather gene expression reveals the developmental basis of iridescence in African starlings.</title>
        <authorList>
            <person name="Rubenstein D.R."/>
        </authorList>
    </citation>
    <scope>NUCLEOTIDE SEQUENCE</scope>
    <source>
        <strain evidence="1">SS15</strain>
        <tissue evidence="1">Liver</tissue>
    </source>
</reference>
<reference evidence="2 3" key="2">
    <citation type="journal article" date="2021" name="J. Hered.">
        <title>Feather Gene Expression Elucidates the Developmental Basis of Plumage Iridescence in African Starlings.</title>
        <authorList>
            <person name="Rubenstein D.R."/>
            <person name="Corvelo A."/>
            <person name="MacManes M.D."/>
            <person name="Maia R."/>
            <person name="Narzisi G."/>
            <person name="Rousaki A."/>
            <person name="Vandenabeele P."/>
            <person name="Shawkey M.D."/>
            <person name="Solomon J."/>
        </authorList>
    </citation>
    <scope>NUCLEOTIDE SEQUENCE [LARGE SCALE GENOMIC DNA]</scope>
    <source>
        <strain evidence="2">SS15</strain>
    </source>
</reference>
<organism evidence="1">
    <name type="scientific">Lamprotornis superbus</name>
    <dbReference type="NCBI Taxonomy" id="245042"/>
    <lineage>
        <taxon>Eukaryota</taxon>
        <taxon>Metazoa</taxon>
        <taxon>Chordata</taxon>
        <taxon>Craniata</taxon>
        <taxon>Vertebrata</taxon>
        <taxon>Euteleostomi</taxon>
        <taxon>Archelosauria</taxon>
        <taxon>Archosauria</taxon>
        <taxon>Dinosauria</taxon>
        <taxon>Saurischia</taxon>
        <taxon>Theropoda</taxon>
        <taxon>Coelurosauria</taxon>
        <taxon>Aves</taxon>
        <taxon>Neognathae</taxon>
        <taxon>Neoaves</taxon>
        <taxon>Telluraves</taxon>
        <taxon>Australaves</taxon>
        <taxon>Passeriformes</taxon>
        <taxon>Sturnidae</taxon>
        <taxon>Lamprotornis</taxon>
    </lineage>
</organism>
<reference evidence="2" key="3">
    <citation type="submission" date="2022-01" db="EMBL/GenBank/DDBJ databases">
        <authorList>
            <person name="Rubenstein D.R."/>
        </authorList>
    </citation>
    <scope>NUCLEOTIDE SEQUENCE</scope>
    <source>
        <strain evidence="2">SS15</strain>
        <tissue evidence="2">Liver</tissue>
    </source>
</reference>
<evidence type="ECO:0000313" key="2">
    <source>
        <dbReference type="EMBL" id="KAI1230861.1"/>
    </source>
</evidence>
<keyword evidence="3" id="KW-1185">Reference proteome</keyword>
<accession>A0A835NNB6</accession>
<name>A0A835NNB6_9PASS</name>
<protein>
    <submittedName>
        <fullName evidence="1">Uncharacterized protein</fullName>
    </submittedName>
</protein>
<sequence>MEKGCRRVVWDVQGIGLEILILQPVDSALEGRVEAHVLEEGWLEADHVLLGEQLAEVNQQPVTGHFLVEEEEEVSQTRKVTGAVELSDVAQLGEFEGGPVGALLGSQCLADGRQEGLGAPHVVLNHQGGVELRGSVDQQELAQEDVASELVGDGGGNAHVPARIGVSQVHHHHHLLQLLLRGLAEEGLERGQEVETTWPLHGCHSHCQEFCKAKERHEQAEG</sequence>
<dbReference type="Proteomes" id="UP000618051">
    <property type="component" value="Unassembled WGS sequence"/>
</dbReference>
<dbReference type="EMBL" id="JADDUC020000028">
    <property type="protein sequence ID" value="KAI1230861.1"/>
    <property type="molecule type" value="Genomic_DNA"/>
</dbReference>
<evidence type="ECO:0000313" key="3">
    <source>
        <dbReference type="Proteomes" id="UP000618051"/>
    </source>
</evidence>
<evidence type="ECO:0000313" key="1">
    <source>
        <dbReference type="EMBL" id="KAG0117545.1"/>
    </source>
</evidence>